<dbReference type="PANTHER" id="PTHR15140:SF37">
    <property type="entry name" value="UBIQUITIN-LIKE DOMAIN-CONTAINING PROTEIN"/>
    <property type="match status" value="1"/>
</dbReference>
<dbReference type="Proteomes" id="UP000797356">
    <property type="component" value="Chromosome 1"/>
</dbReference>
<reference evidence="1" key="1">
    <citation type="journal article" date="2017" name="Gigascience">
        <title>The genome draft of coconut (Cocos nucifera).</title>
        <authorList>
            <person name="Xiao Y."/>
            <person name="Xu P."/>
            <person name="Fan H."/>
            <person name="Baudouin L."/>
            <person name="Xia W."/>
            <person name="Bocs S."/>
            <person name="Xu J."/>
            <person name="Li Q."/>
            <person name="Guo A."/>
            <person name="Zhou L."/>
            <person name="Li J."/>
            <person name="Wu Y."/>
            <person name="Ma Z."/>
            <person name="Armero A."/>
            <person name="Issali A.E."/>
            <person name="Liu N."/>
            <person name="Peng M."/>
            <person name="Yang Y."/>
        </authorList>
    </citation>
    <scope>NUCLEOTIDE SEQUENCE</scope>
    <source>
        <tissue evidence="1">Spear leaf of Hainan Tall coconut</tissue>
    </source>
</reference>
<proteinExistence type="predicted"/>
<protein>
    <submittedName>
        <fullName evidence="1">Putative disease resistance protein</fullName>
    </submittedName>
</protein>
<keyword evidence="2" id="KW-1185">Reference proteome</keyword>
<gene>
    <name evidence="1" type="ORF">COCNU_01G012770</name>
</gene>
<dbReference type="PANTHER" id="PTHR15140">
    <property type="entry name" value="TUBULIN-SPECIFIC CHAPERONE E"/>
    <property type="match status" value="1"/>
</dbReference>
<dbReference type="Gene3D" id="3.80.10.10">
    <property type="entry name" value="Ribonuclease Inhibitor"/>
    <property type="match status" value="1"/>
</dbReference>
<name>A0A8K0MV81_COCNU</name>
<sequence>MLSKSLKNLSSLVSFKLTGNPVPTDIITALSGHKHLHVLYPSGRSSKRQQLPNSNEFPRNLTKITLQISALEVDPMETLEKLQNLRVLRLLHGAYAGRQMVCSAGGFLRLQQLQLKCLRPLENWRVEEGAMPVLIHLSIARCEEPKMLPQGLRYVTTLKLLELVGMPAAFRDKSSRK</sequence>
<dbReference type="EMBL" id="CM017872">
    <property type="protein sequence ID" value="KAG1327343.1"/>
    <property type="molecule type" value="Genomic_DNA"/>
</dbReference>
<dbReference type="InterPro" id="IPR032675">
    <property type="entry name" value="LRR_dom_sf"/>
</dbReference>
<dbReference type="OrthoDB" id="664281at2759"/>
<reference evidence="1" key="2">
    <citation type="submission" date="2019-07" db="EMBL/GenBank/DDBJ databases">
        <authorList>
            <person name="Yang Y."/>
            <person name="Bocs S."/>
            <person name="Baudouin L."/>
        </authorList>
    </citation>
    <scope>NUCLEOTIDE SEQUENCE</scope>
    <source>
        <tissue evidence="1">Spear leaf of Hainan Tall coconut</tissue>
    </source>
</reference>
<comment type="caution">
    <text evidence="1">The sequence shown here is derived from an EMBL/GenBank/DDBJ whole genome shotgun (WGS) entry which is preliminary data.</text>
</comment>
<evidence type="ECO:0000313" key="2">
    <source>
        <dbReference type="Proteomes" id="UP000797356"/>
    </source>
</evidence>
<dbReference type="AlphaFoldDB" id="A0A8K0MV81"/>
<organism evidence="1 2">
    <name type="scientific">Cocos nucifera</name>
    <name type="common">Coconut palm</name>
    <dbReference type="NCBI Taxonomy" id="13894"/>
    <lineage>
        <taxon>Eukaryota</taxon>
        <taxon>Viridiplantae</taxon>
        <taxon>Streptophyta</taxon>
        <taxon>Embryophyta</taxon>
        <taxon>Tracheophyta</taxon>
        <taxon>Spermatophyta</taxon>
        <taxon>Magnoliopsida</taxon>
        <taxon>Liliopsida</taxon>
        <taxon>Arecaceae</taxon>
        <taxon>Arecoideae</taxon>
        <taxon>Cocoseae</taxon>
        <taxon>Attaleinae</taxon>
        <taxon>Cocos</taxon>
    </lineage>
</organism>
<evidence type="ECO:0000313" key="1">
    <source>
        <dbReference type="EMBL" id="KAG1327343.1"/>
    </source>
</evidence>
<dbReference type="SUPFAM" id="SSF52058">
    <property type="entry name" value="L domain-like"/>
    <property type="match status" value="1"/>
</dbReference>
<accession>A0A8K0MV81</accession>